<dbReference type="Pfam" id="PF00445">
    <property type="entry name" value="Ribonuclease_T2"/>
    <property type="match status" value="1"/>
</dbReference>
<comment type="similarity">
    <text evidence="1 5">Belongs to the RNase T2 family.</text>
</comment>
<dbReference type="InterPro" id="IPR001568">
    <property type="entry name" value="RNase_T2-like"/>
</dbReference>
<keyword evidence="8" id="KW-1185">Reference proteome</keyword>
<evidence type="ECO:0000256" key="3">
    <source>
        <dbReference type="ARBA" id="ARBA00022759"/>
    </source>
</evidence>
<evidence type="ECO:0000256" key="6">
    <source>
        <dbReference type="SAM" id="SignalP"/>
    </source>
</evidence>
<keyword evidence="3" id="KW-0378">Hydrolase</keyword>
<dbReference type="PROSITE" id="PS00531">
    <property type="entry name" value="RNASE_T2_2"/>
    <property type="match status" value="1"/>
</dbReference>
<organism evidence="7 8">
    <name type="scientific">Phlyctema vagabunda</name>
    <dbReference type="NCBI Taxonomy" id="108571"/>
    <lineage>
        <taxon>Eukaryota</taxon>
        <taxon>Fungi</taxon>
        <taxon>Dikarya</taxon>
        <taxon>Ascomycota</taxon>
        <taxon>Pezizomycotina</taxon>
        <taxon>Leotiomycetes</taxon>
        <taxon>Helotiales</taxon>
        <taxon>Dermateaceae</taxon>
        <taxon>Phlyctema</taxon>
    </lineage>
</organism>
<keyword evidence="3" id="KW-0255">Endonuclease</keyword>
<dbReference type="InterPro" id="IPR036430">
    <property type="entry name" value="RNase_T2-like_sf"/>
</dbReference>
<accession>A0ABR4P7P7</accession>
<keyword evidence="4" id="KW-1015">Disulfide bond</keyword>
<dbReference type="Proteomes" id="UP001629113">
    <property type="component" value="Unassembled WGS sequence"/>
</dbReference>
<dbReference type="Gene3D" id="3.90.730.10">
    <property type="entry name" value="Ribonuclease T2-like"/>
    <property type="match status" value="1"/>
</dbReference>
<gene>
    <name evidence="7" type="ORF">PVAG01_09550</name>
</gene>
<evidence type="ECO:0000313" key="8">
    <source>
        <dbReference type="Proteomes" id="UP001629113"/>
    </source>
</evidence>
<dbReference type="InterPro" id="IPR033697">
    <property type="entry name" value="Ribonuclease_T2_eukaryotic"/>
</dbReference>
<sequence>MATTNTTLPSLKSFLTFATGLLAQLPFSTTSEAVARVHTHPATDSIRSPFAHAPSCPVDGPVSCHNNTAAGDSCCFIYPGGQLLSTQFWDTSPAIGPADSWTLHGLWPDHCDGTYPTFCNSAPIYKNITAILTAAGQTSLLATMNEYWLPNRGSTENFWEHEWNKHGTCVNTLAPACYGDSYKVGDEVVDFFTRAVDVFRGLDTFKALQEAGIVPSTSRRYTADQIQSALLKVTGSEVVLGCYRGQLNQAWYSFNVKGSLQTGGFVATAPAGKGGRGTCPRRGIRYLPKNIRSKEQIDL</sequence>
<dbReference type="InterPro" id="IPR018188">
    <property type="entry name" value="RNase_T2_His_AS_1"/>
</dbReference>
<dbReference type="SUPFAM" id="SSF55895">
    <property type="entry name" value="Ribonuclease Rh-like"/>
    <property type="match status" value="1"/>
</dbReference>
<keyword evidence="3" id="KW-0540">Nuclease</keyword>
<evidence type="ECO:0000256" key="1">
    <source>
        <dbReference type="ARBA" id="ARBA00007469"/>
    </source>
</evidence>
<keyword evidence="6" id="KW-0732">Signal</keyword>
<evidence type="ECO:0000256" key="4">
    <source>
        <dbReference type="ARBA" id="ARBA00023157"/>
    </source>
</evidence>
<dbReference type="CDD" id="cd01061">
    <property type="entry name" value="RNase_T2_euk"/>
    <property type="match status" value="1"/>
</dbReference>
<dbReference type="PANTHER" id="PTHR11240:SF79">
    <property type="entry name" value="RIBONUCLEASE T2"/>
    <property type="match status" value="1"/>
</dbReference>
<dbReference type="EMBL" id="JBFCZG010000008">
    <property type="protein sequence ID" value="KAL3419329.1"/>
    <property type="molecule type" value="Genomic_DNA"/>
</dbReference>
<dbReference type="PANTHER" id="PTHR11240">
    <property type="entry name" value="RIBONUCLEASE T2"/>
    <property type="match status" value="1"/>
</dbReference>
<evidence type="ECO:0000256" key="5">
    <source>
        <dbReference type="RuleBase" id="RU004328"/>
    </source>
</evidence>
<dbReference type="PROSITE" id="PS00530">
    <property type="entry name" value="RNASE_T2_1"/>
    <property type="match status" value="1"/>
</dbReference>
<feature type="chain" id="PRO_5045360620" description="ribonuclease T2" evidence="6">
    <location>
        <begin position="24"/>
        <end position="299"/>
    </location>
</feature>
<dbReference type="EC" id="4.6.1.19" evidence="2"/>
<feature type="signal peptide" evidence="6">
    <location>
        <begin position="1"/>
        <end position="23"/>
    </location>
</feature>
<evidence type="ECO:0000313" key="7">
    <source>
        <dbReference type="EMBL" id="KAL3419329.1"/>
    </source>
</evidence>
<reference evidence="7 8" key="1">
    <citation type="submission" date="2024-06" db="EMBL/GenBank/DDBJ databases">
        <title>Complete genome of Phlyctema vagabunda strain 19-DSS-EL-015.</title>
        <authorList>
            <person name="Fiorenzani C."/>
        </authorList>
    </citation>
    <scope>NUCLEOTIDE SEQUENCE [LARGE SCALE GENOMIC DNA]</scope>
    <source>
        <strain evidence="7 8">19-DSS-EL-015</strain>
    </source>
</reference>
<name>A0ABR4P7P7_9HELO</name>
<dbReference type="InterPro" id="IPR033130">
    <property type="entry name" value="RNase_T2_His_AS_2"/>
</dbReference>
<evidence type="ECO:0000256" key="2">
    <source>
        <dbReference type="ARBA" id="ARBA00012571"/>
    </source>
</evidence>
<protein>
    <recommendedName>
        <fullName evidence="2">ribonuclease T2</fullName>
        <ecNumber evidence="2">4.6.1.19</ecNumber>
    </recommendedName>
</protein>
<comment type="caution">
    <text evidence="7">The sequence shown here is derived from an EMBL/GenBank/DDBJ whole genome shotgun (WGS) entry which is preliminary data.</text>
</comment>
<proteinExistence type="inferred from homology"/>